<sequence length="77" mass="8423">MWLLPDGSAGLIGCIGDMLADWMVFGLLFFGLLIVGGEGLCGVDLWDFGDERMSPCDDEASRLVRTDAFLLLRILNV</sequence>
<organism evidence="2 3">
    <name type="scientific">Nepenthes gracilis</name>
    <name type="common">Slender pitcher plant</name>
    <dbReference type="NCBI Taxonomy" id="150966"/>
    <lineage>
        <taxon>Eukaryota</taxon>
        <taxon>Viridiplantae</taxon>
        <taxon>Streptophyta</taxon>
        <taxon>Embryophyta</taxon>
        <taxon>Tracheophyta</taxon>
        <taxon>Spermatophyta</taxon>
        <taxon>Magnoliopsida</taxon>
        <taxon>eudicotyledons</taxon>
        <taxon>Gunneridae</taxon>
        <taxon>Pentapetalae</taxon>
        <taxon>Caryophyllales</taxon>
        <taxon>Nepenthaceae</taxon>
        <taxon>Nepenthes</taxon>
    </lineage>
</organism>
<dbReference type="EMBL" id="BSYO01000046">
    <property type="protein sequence ID" value="GMH31946.1"/>
    <property type="molecule type" value="Genomic_DNA"/>
</dbReference>
<comment type="caution">
    <text evidence="2">The sequence shown here is derived from an EMBL/GenBank/DDBJ whole genome shotgun (WGS) entry which is preliminary data.</text>
</comment>
<dbReference type="AlphaFoldDB" id="A0AAD3TMI0"/>
<proteinExistence type="predicted"/>
<gene>
    <name evidence="2" type="ORF">Nepgr_033790</name>
</gene>
<accession>A0AAD3TMI0</accession>
<dbReference type="Proteomes" id="UP001279734">
    <property type="component" value="Unassembled WGS sequence"/>
</dbReference>
<protein>
    <submittedName>
        <fullName evidence="2">Uncharacterized protein</fullName>
    </submittedName>
</protein>
<keyword evidence="3" id="KW-1185">Reference proteome</keyword>
<keyword evidence="1" id="KW-1133">Transmembrane helix</keyword>
<evidence type="ECO:0000256" key="1">
    <source>
        <dbReference type="SAM" id="Phobius"/>
    </source>
</evidence>
<keyword evidence="1" id="KW-0472">Membrane</keyword>
<feature type="transmembrane region" description="Helical" evidence="1">
    <location>
        <begin position="20"/>
        <end position="43"/>
    </location>
</feature>
<evidence type="ECO:0000313" key="3">
    <source>
        <dbReference type="Proteomes" id="UP001279734"/>
    </source>
</evidence>
<evidence type="ECO:0000313" key="2">
    <source>
        <dbReference type="EMBL" id="GMH31946.1"/>
    </source>
</evidence>
<keyword evidence="1" id="KW-0812">Transmembrane</keyword>
<reference evidence="2" key="1">
    <citation type="submission" date="2023-05" db="EMBL/GenBank/DDBJ databases">
        <title>Nepenthes gracilis genome sequencing.</title>
        <authorList>
            <person name="Fukushima K."/>
        </authorList>
    </citation>
    <scope>NUCLEOTIDE SEQUENCE</scope>
    <source>
        <strain evidence="2">SING2019-196</strain>
    </source>
</reference>
<name>A0AAD3TMI0_NEPGR</name>